<dbReference type="OrthoDB" id="6629405at2759"/>
<feature type="compositionally biased region" description="Low complexity" evidence="3">
    <location>
        <begin position="1154"/>
        <end position="1182"/>
    </location>
</feature>
<evidence type="ECO:0000259" key="4">
    <source>
        <dbReference type="PROSITE" id="PS50158"/>
    </source>
</evidence>
<evidence type="ECO:0000256" key="1">
    <source>
        <dbReference type="PROSITE-ProRule" id="PRU00047"/>
    </source>
</evidence>
<comment type="caution">
    <text evidence="5">The sequence shown here is derived from an EMBL/GenBank/DDBJ whole genome shotgun (WGS) entry which is preliminary data.</text>
</comment>
<reference evidence="5 6" key="1">
    <citation type="submission" date="2019-08" db="EMBL/GenBank/DDBJ databases">
        <title>The genome of the soybean aphid Biotype 1, its phylome, world population structure and adaptation to the North American continent.</title>
        <authorList>
            <person name="Giordano R."/>
            <person name="Donthu R.K."/>
            <person name="Hernandez A.G."/>
            <person name="Wright C.L."/>
            <person name="Zimin A.V."/>
        </authorList>
    </citation>
    <scope>NUCLEOTIDE SEQUENCE [LARGE SCALE GENOMIC DNA]</scope>
    <source>
        <tissue evidence="5">Whole aphids</tissue>
    </source>
</reference>
<dbReference type="Gene3D" id="3.60.10.10">
    <property type="entry name" value="Endonuclease/exonuclease/phosphatase"/>
    <property type="match status" value="1"/>
</dbReference>
<organism evidence="5 6">
    <name type="scientific">Aphis glycines</name>
    <name type="common">Soybean aphid</name>
    <dbReference type="NCBI Taxonomy" id="307491"/>
    <lineage>
        <taxon>Eukaryota</taxon>
        <taxon>Metazoa</taxon>
        <taxon>Ecdysozoa</taxon>
        <taxon>Arthropoda</taxon>
        <taxon>Hexapoda</taxon>
        <taxon>Insecta</taxon>
        <taxon>Pterygota</taxon>
        <taxon>Neoptera</taxon>
        <taxon>Paraneoptera</taxon>
        <taxon>Hemiptera</taxon>
        <taxon>Sternorrhyncha</taxon>
        <taxon>Aphidomorpha</taxon>
        <taxon>Aphidoidea</taxon>
        <taxon>Aphididae</taxon>
        <taxon>Aphidini</taxon>
        <taxon>Aphis</taxon>
        <taxon>Aphis</taxon>
    </lineage>
</organism>
<dbReference type="InterPro" id="IPR036875">
    <property type="entry name" value="Znf_CCHC_sf"/>
</dbReference>
<keyword evidence="1" id="KW-0479">Metal-binding</keyword>
<dbReference type="SUPFAM" id="SSF56219">
    <property type="entry name" value="DNase I-like"/>
    <property type="match status" value="1"/>
</dbReference>
<feature type="compositionally biased region" description="Basic residues" evidence="3">
    <location>
        <begin position="1204"/>
        <end position="1214"/>
    </location>
</feature>
<name>A0A6G0TLT0_APHGL</name>
<dbReference type="SUPFAM" id="SSF57756">
    <property type="entry name" value="Retrovirus zinc finger-like domains"/>
    <property type="match status" value="2"/>
</dbReference>
<feature type="domain" description="CCHC-type" evidence="4">
    <location>
        <begin position="334"/>
        <end position="347"/>
    </location>
</feature>
<dbReference type="Pfam" id="PF14529">
    <property type="entry name" value="Exo_endo_phos_2"/>
    <property type="match status" value="1"/>
</dbReference>
<dbReference type="Proteomes" id="UP000475862">
    <property type="component" value="Unassembled WGS sequence"/>
</dbReference>
<sequence length="1458" mass="159586">MKECKMPEDRCLACELAGFPKIKHRPGSGRCEVEAPQKTSSAPVLHAKLASSSARVSRSQAEEQCAKAIEQTMADLGKIEEAIAGAPNTKKDVKDSARNLSISIRAMMKLLLALDKVPASARDQLQQQPSTTERSDEGQATTEGEGTPWKTVSRRGKPRGKVKSLDLVRSRVPKGAAVTINRPAEGVTYSDIMRKVKVNVQINDLDLKPEARVTKSGGILLKVKDDQEADRLMVALNSAIGQMASVSKPSRTTPILILDLAEWHNSQDVEEAVAAVVPDLAGMKVAIRVNPGGGRVGRLDAPLPAAVRLAEMGKLHVGWSRCRVKLLEAKEPTCYRCQKRGHFAANCSAEEARKRCFRCNSVDHLASACTVTTRRPNKSPANLNHCKVAQDLLMKFMQEEAIDVAILSDPYRICDNGCDSLADSALGRAAILVPGKQVTVCNVIRDAEFVSARVGGYQIYSCYATPNPATRDMFGSLLRRLENSVRTIMHDTPVVVAGDFNARSAAWGDRVTTSRGDELCDLLGSLQLIVLNEGSTPTFNRGEGSIIDVTAVSERVRCLTWSVLGDTFNNSDHNYIRFDLDSGTGIRRQNLCSSARGWDVTKGIDPELLEVGLLIAEWLSPVEDLNRRDAAHIADFFDCHVKTACDIVLRRKSAPNMARKPVHWWNPELSVLRSNCVSARRCKTRLAARHKRLQQRLGVTNPTVVQAVLDVDAADVQLRMCKKALKTAVARSKKACWDELVQSVESDPFGKPYKLVMRKLSGPPATDRMELDTLRSTIETLFPAGHPNIHGAVLPLEPFEAFTAEEVADVVTLFGSRRTAPGPDGIANLIIGSVHKARPDMLRHMYNRCLKEGVFPPRWKEARVVLLRKGDRPEGVPSSYRPLCLLNDVGKMYEALLAARLDAHIASRGGLAPNQFGFRKGLSTDDAVRVLQRDAGGGSRSPVPLGAAQGRCEVEAPQKTSSAPVLHAKLASSSARVSRTQAEEQCAKAIEQTMADLGKIEEAIAGAPNTKKDVKDSARNLSISIRAMMKLLLALDKVPASARDQVKTQQEQLQKQQQLMQQQQQEIRQQHRQTQEAIKKLQEAQAETSLLLRSGVGATTAKTPSHSLPSEVRDILSDQGAKIDSLTNDLKALLHEQRQSPQQQTRKKPKPQPQKKQQQRLQRSQDQPQRQNSRHQLQQQPSTTERSDEGQATTEGEGTPWKTVSRRGKPRGKVKSLDLVRSRVPKGAAVTISRPVEGVTYSDIMRKVKVNVQINDLDLKPEARVTKSGGILLKVKDDQEADRLMVALNSAIGQMASVSKPSRTTPILILDLAEWHNSQDVEEAVAAAVPDLAGMKVAIRVNPGGGRVGRLDAPLQAAVRLAEMGKLHVGWSRCRVKLLEAKEPTCYRCQKRGHFAANCSAEEARKRCFRCNSVDHLASACTVTTRRPNKSPEREAKGPGKPEGEGSTLPAGGPQSNA</sequence>
<keyword evidence="1" id="KW-0862">Zinc</keyword>
<dbReference type="InterPro" id="IPR005135">
    <property type="entry name" value="Endo/exonuclease/phosphatase"/>
</dbReference>
<dbReference type="CDD" id="cd09077">
    <property type="entry name" value="R1-I-EN"/>
    <property type="match status" value="1"/>
</dbReference>
<feature type="compositionally biased region" description="Polar residues" evidence="3">
    <location>
        <begin position="123"/>
        <end position="144"/>
    </location>
</feature>
<dbReference type="EMBL" id="VYZN01000030">
    <property type="protein sequence ID" value="KAE9534047.1"/>
    <property type="molecule type" value="Genomic_DNA"/>
</dbReference>
<dbReference type="PROSITE" id="PS50158">
    <property type="entry name" value="ZF_CCHC"/>
    <property type="match status" value="2"/>
</dbReference>
<keyword evidence="1" id="KW-0863">Zinc-finger</keyword>
<dbReference type="InterPro" id="IPR036691">
    <property type="entry name" value="Endo/exonu/phosph_ase_sf"/>
</dbReference>
<evidence type="ECO:0000313" key="5">
    <source>
        <dbReference type="EMBL" id="KAE9534047.1"/>
    </source>
</evidence>
<dbReference type="InterPro" id="IPR001878">
    <property type="entry name" value="Znf_CCHC"/>
</dbReference>
<proteinExistence type="predicted"/>
<accession>A0A6G0TLT0</accession>
<dbReference type="GO" id="GO:0008270">
    <property type="term" value="F:zinc ion binding"/>
    <property type="evidence" value="ECO:0007669"/>
    <property type="project" value="UniProtKB-KW"/>
</dbReference>
<feature type="region of interest" description="Disordered" evidence="3">
    <location>
        <begin position="1422"/>
        <end position="1458"/>
    </location>
</feature>
<gene>
    <name evidence="5" type="ORF">AGLY_008783</name>
</gene>
<feature type="domain" description="CCHC-type" evidence="4">
    <location>
        <begin position="1386"/>
        <end position="1399"/>
    </location>
</feature>
<evidence type="ECO:0000256" key="2">
    <source>
        <dbReference type="SAM" id="Coils"/>
    </source>
</evidence>
<keyword evidence="6" id="KW-1185">Reference proteome</keyword>
<feature type="compositionally biased region" description="Basic residues" evidence="3">
    <location>
        <begin position="152"/>
        <end position="162"/>
    </location>
</feature>
<dbReference type="Gene3D" id="4.10.60.10">
    <property type="entry name" value="Zinc finger, CCHC-type"/>
    <property type="match status" value="2"/>
</dbReference>
<protein>
    <recommendedName>
        <fullName evidence="4">CCHC-type domain-containing protein</fullName>
    </recommendedName>
</protein>
<feature type="region of interest" description="Disordered" evidence="3">
    <location>
        <begin position="121"/>
        <end position="163"/>
    </location>
</feature>
<feature type="region of interest" description="Disordered" evidence="3">
    <location>
        <begin position="1137"/>
        <end position="1217"/>
    </location>
</feature>
<evidence type="ECO:0000313" key="6">
    <source>
        <dbReference type="Proteomes" id="UP000475862"/>
    </source>
</evidence>
<feature type="compositionally biased region" description="Basic and acidic residues" evidence="3">
    <location>
        <begin position="1430"/>
        <end position="1444"/>
    </location>
</feature>
<dbReference type="GO" id="GO:0003824">
    <property type="term" value="F:catalytic activity"/>
    <property type="evidence" value="ECO:0007669"/>
    <property type="project" value="InterPro"/>
</dbReference>
<dbReference type="Pfam" id="PF00098">
    <property type="entry name" value="zf-CCHC"/>
    <property type="match status" value="2"/>
</dbReference>
<dbReference type="PANTHER" id="PTHR19446">
    <property type="entry name" value="REVERSE TRANSCRIPTASES"/>
    <property type="match status" value="1"/>
</dbReference>
<dbReference type="SMART" id="SM00343">
    <property type="entry name" value="ZnF_C2HC"/>
    <property type="match status" value="4"/>
</dbReference>
<feature type="coiled-coil region" evidence="2">
    <location>
        <begin position="1043"/>
        <end position="1087"/>
    </location>
</feature>
<evidence type="ECO:0000256" key="3">
    <source>
        <dbReference type="SAM" id="MobiDB-lite"/>
    </source>
</evidence>
<dbReference type="GO" id="GO:0003676">
    <property type="term" value="F:nucleic acid binding"/>
    <property type="evidence" value="ECO:0007669"/>
    <property type="project" value="InterPro"/>
</dbReference>
<keyword evidence="2" id="KW-0175">Coiled coil</keyword>